<feature type="compositionally biased region" description="Gly residues" evidence="9">
    <location>
        <begin position="315"/>
        <end position="342"/>
    </location>
</feature>
<feature type="region of interest" description="Disordered" evidence="9">
    <location>
        <begin position="566"/>
        <end position="625"/>
    </location>
</feature>
<dbReference type="PANTHER" id="PTHR14738">
    <property type="entry name" value="ZINC FINGER CCCH DOMAIN-CONTAINING PROTEIN 14"/>
    <property type="match status" value="1"/>
</dbReference>
<evidence type="ECO:0000259" key="10">
    <source>
        <dbReference type="PROSITE" id="PS50103"/>
    </source>
</evidence>
<dbReference type="Pfam" id="PF14608">
    <property type="entry name" value="zf-CCCH_2"/>
    <property type="match status" value="3"/>
</dbReference>
<gene>
    <name evidence="11" type="ORF">JR316_002443</name>
</gene>
<accession>A0A8H8CPJ8</accession>
<dbReference type="Gene3D" id="4.10.1000.40">
    <property type="match status" value="1"/>
</dbReference>
<name>A0A8H8CPJ8_PSICU</name>
<dbReference type="GO" id="GO:0043488">
    <property type="term" value="P:regulation of mRNA stability"/>
    <property type="evidence" value="ECO:0007669"/>
    <property type="project" value="InterPro"/>
</dbReference>
<feature type="zinc finger region" description="C3H1-type" evidence="8">
    <location>
        <begin position="408"/>
        <end position="432"/>
    </location>
</feature>
<feature type="compositionally biased region" description="Polar residues" evidence="9">
    <location>
        <begin position="129"/>
        <end position="154"/>
    </location>
</feature>
<feature type="compositionally biased region" description="Pro residues" evidence="9">
    <location>
        <begin position="89"/>
        <end position="101"/>
    </location>
</feature>
<dbReference type="Gene3D" id="4.10.1000.30">
    <property type="match status" value="1"/>
</dbReference>
<sequence length="625" mass="65618">MSFGLTIGTERAQALQASIQDELMKRGYSTEPDPVMAEFITIMVINNKTPAQVSLELEDIIGSDFKPDFTDWIFAEAAKGASVSDVTPQSPPAKPETPADPTPARDAPPHLPNDSSRTNAPRSGVYQHAISQALPSSSSQKRTASARSPSPSHPNKSRRTDLPTGPRAMYRDGSGPNGNPHPNTRSLIERVGGPAGRNKNFQRDDIQARIDNIVGNAPESTMMMPPQGFPMGMDMQALAANMASPLMLQEMMMNQMALMAQMASTMGIINPANGQFNAPGFAPPGMQGDMGMFPNNINNSFPHQQQQPGSNGVINGAGRGRGGARGGRGTGRGRGGPLGGGSSDRPVGNINSSPAPPTNAGTSAAIPIVAPTPVTPAPSTSAPSAAARAAAPPVQAQAPATYAIPERPQSPTLCKFALKCTNAHCRYSHPSPVATAESGIVLSNEACDKGKNCKDKDCIKAHVSPAVLNPQAEHSIPNATAPMPPTHHNPVPCRFGAACTRPGCTFNHPPRQTQFATQCRFGAACTRAQCAFQHPEGRVLPSTFHRGLSTTGPIVNVPTPETGSMGVSQNRSMTFNNPASSAKQKLEQQVKEAEERKNKAEKAVKDAEAAATSKKADAKPVSITA</sequence>
<organism evidence="11">
    <name type="scientific">Psilocybe cubensis</name>
    <name type="common">Psychedelic mushroom</name>
    <name type="synonym">Stropharia cubensis</name>
    <dbReference type="NCBI Taxonomy" id="181762"/>
    <lineage>
        <taxon>Eukaryota</taxon>
        <taxon>Fungi</taxon>
        <taxon>Dikarya</taxon>
        <taxon>Basidiomycota</taxon>
        <taxon>Agaricomycotina</taxon>
        <taxon>Agaricomycetes</taxon>
        <taxon>Agaricomycetidae</taxon>
        <taxon>Agaricales</taxon>
        <taxon>Agaricineae</taxon>
        <taxon>Strophariaceae</taxon>
        <taxon>Psilocybe</taxon>
    </lineage>
</organism>
<feature type="compositionally biased region" description="Low complexity" evidence="9">
    <location>
        <begin position="362"/>
        <end position="391"/>
    </location>
</feature>
<evidence type="ECO:0000256" key="1">
    <source>
        <dbReference type="ARBA" id="ARBA00004123"/>
    </source>
</evidence>
<dbReference type="EMBL" id="JAFIQS010000002">
    <property type="protein sequence ID" value="KAG5172940.1"/>
    <property type="molecule type" value="Genomic_DNA"/>
</dbReference>
<keyword evidence="3 8" id="KW-0479">Metal-binding</keyword>
<dbReference type="GO" id="GO:0005737">
    <property type="term" value="C:cytoplasm"/>
    <property type="evidence" value="ECO:0007669"/>
    <property type="project" value="TreeGrafter"/>
</dbReference>
<dbReference type="AlphaFoldDB" id="A0A8H8CPJ8"/>
<feature type="region of interest" description="Disordered" evidence="9">
    <location>
        <begin position="291"/>
        <end position="391"/>
    </location>
</feature>
<evidence type="ECO:0000256" key="2">
    <source>
        <dbReference type="ARBA" id="ARBA00008423"/>
    </source>
</evidence>
<proteinExistence type="inferred from homology"/>
<dbReference type="GO" id="GO:0005634">
    <property type="term" value="C:nucleus"/>
    <property type="evidence" value="ECO:0007669"/>
    <property type="project" value="UniProtKB-SubCell"/>
</dbReference>
<feature type="compositionally biased region" description="Polar residues" evidence="9">
    <location>
        <begin position="566"/>
        <end position="583"/>
    </location>
</feature>
<feature type="domain" description="C3H1-type" evidence="10">
    <location>
        <begin position="408"/>
        <end position="432"/>
    </location>
</feature>
<dbReference type="PROSITE" id="PS50103">
    <property type="entry name" value="ZF_C3H1"/>
    <property type="match status" value="1"/>
</dbReference>
<keyword evidence="4" id="KW-0677">Repeat</keyword>
<feature type="region of interest" description="Disordered" evidence="9">
    <location>
        <begin position="80"/>
        <end position="200"/>
    </location>
</feature>
<keyword evidence="7" id="KW-0539">Nucleus</keyword>
<dbReference type="GO" id="GO:0008270">
    <property type="term" value="F:zinc ion binding"/>
    <property type="evidence" value="ECO:0007669"/>
    <property type="project" value="UniProtKB-KW"/>
</dbReference>
<evidence type="ECO:0000256" key="8">
    <source>
        <dbReference type="PROSITE-ProRule" id="PRU00723"/>
    </source>
</evidence>
<dbReference type="Pfam" id="PF21803">
    <property type="entry name" value="Nab2-zf4"/>
    <property type="match status" value="1"/>
</dbReference>
<dbReference type="PANTHER" id="PTHR14738:SF29">
    <property type="entry name" value="ZINC FINGER CCCH DOMAIN-CONTAINING PROTEIN 14"/>
    <property type="match status" value="1"/>
</dbReference>
<keyword evidence="6 8" id="KW-0862">Zinc</keyword>
<evidence type="ECO:0000256" key="6">
    <source>
        <dbReference type="ARBA" id="ARBA00022833"/>
    </source>
</evidence>
<comment type="similarity">
    <text evidence="2">Belongs to the ZC3H14 family.</text>
</comment>
<comment type="caution">
    <text evidence="11">The sequence shown here is derived from an EMBL/GenBank/DDBJ whole genome shotgun (WGS) entry which is preliminary data.</text>
</comment>
<dbReference type="Gene3D" id="1.10.340.40">
    <property type="entry name" value="Nuclear abundant poly(A) RNA-bind protein 2, N-terminal domain"/>
    <property type="match status" value="1"/>
</dbReference>
<keyword evidence="5 8" id="KW-0863">Zinc-finger</keyword>
<evidence type="ECO:0000256" key="9">
    <source>
        <dbReference type="SAM" id="MobiDB-lite"/>
    </source>
</evidence>
<evidence type="ECO:0000256" key="3">
    <source>
        <dbReference type="ARBA" id="ARBA00022723"/>
    </source>
</evidence>
<evidence type="ECO:0000256" key="4">
    <source>
        <dbReference type="ARBA" id="ARBA00022737"/>
    </source>
</evidence>
<dbReference type="GO" id="GO:0008143">
    <property type="term" value="F:poly(A) binding"/>
    <property type="evidence" value="ECO:0007669"/>
    <property type="project" value="InterPro"/>
</dbReference>
<comment type="subcellular location">
    <subcellularLocation>
        <location evidence="1">Nucleus</location>
    </subcellularLocation>
</comment>
<feature type="compositionally biased region" description="Basic and acidic residues" evidence="9">
    <location>
        <begin position="584"/>
        <end position="618"/>
    </location>
</feature>
<dbReference type="InterPro" id="IPR040366">
    <property type="entry name" value="Nab2/ZC3H14"/>
</dbReference>
<feature type="compositionally biased region" description="Polar residues" evidence="9">
    <location>
        <begin position="295"/>
        <end position="313"/>
    </location>
</feature>
<dbReference type="InterPro" id="IPR049017">
    <property type="entry name" value="Nab2_Znf4"/>
</dbReference>
<dbReference type="InterPro" id="IPR000571">
    <property type="entry name" value="Znf_CCCH"/>
</dbReference>
<evidence type="ECO:0000256" key="7">
    <source>
        <dbReference type="ARBA" id="ARBA00023242"/>
    </source>
</evidence>
<dbReference type="InterPro" id="IPR043094">
    <property type="entry name" value="Nab2/ZC3H14_N_sf"/>
</dbReference>
<evidence type="ECO:0000256" key="5">
    <source>
        <dbReference type="ARBA" id="ARBA00022771"/>
    </source>
</evidence>
<evidence type="ECO:0000313" key="11">
    <source>
        <dbReference type="EMBL" id="KAG5172940.1"/>
    </source>
</evidence>
<protein>
    <recommendedName>
        <fullName evidence="10">C3H1-type domain-containing protein</fullName>
    </recommendedName>
</protein>
<reference evidence="11" key="1">
    <citation type="submission" date="2021-02" db="EMBL/GenBank/DDBJ databases">
        <title>Psilocybe cubensis genome.</title>
        <authorList>
            <person name="Mckernan K.J."/>
            <person name="Crawford S."/>
            <person name="Trippe A."/>
            <person name="Kane L.T."/>
            <person name="Mclaughlin S."/>
        </authorList>
    </citation>
    <scope>NUCLEOTIDE SEQUENCE [LARGE SCALE GENOMIC DNA]</scope>
    <source>
        <strain evidence="11">MGC-MH-2018</strain>
    </source>
</reference>